<evidence type="ECO:0000256" key="4">
    <source>
        <dbReference type="ARBA" id="ARBA00022552"/>
    </source>
</evidence>
<dbReference type="OrthoDB" id="441771at2759"/>
<dbReference type="HOGENOM" id="CLU_008874_1_0_1"/>
<evidence type="ECO:0000256" key="6">
    <source>
        <dbReference type="ARBA" id="ARBA00024695"/>
    </source>
</evidence>
<evidence type="ECO:0000256" key="3">
    <source>
        <dbReference type="ARBA" id="ARBA00022517"/>
    </source>
</evidence>
<dbReference type="CTD" id="20231210"/>
<evidence type="ECO:0000256" key="5">
    <source>
        <dbReference type="ARBA" id="ARBA00023242"/>
    </source>
</evidence>
<evidence type="ECO:0000313" key="8">
    <source>
        <dbReference type="EMBL" id="ESO96868.1"/>
    </source>
</evidence>
<gene>
    <name evidence="8" type="ORF">LOTGIDRAFT_115358</name>
</gene>
<dbReference type="STRING" id="225164.V3ZZB3"/>
<accession>V3ZZB3</accession>
<feature type="compositionally biased region" description="Basic residues" evidence="7">
    <location>
        <begin position="33"/>
        <end position="46"/>
    </location>
</feature>
<protein>
    <recommendedName>
        <fullName evidence="10">Nucleolar protein 14</fullName>
    </recommendedName>
</protein>
<feature type="region of interest" description="Disordered" evidence="7">
    <location>
        <begin position="1"/>
        <end position="60"/>
    </location>
</feature>
<dbReference type="Pfam" id="PF04147">
    <property type="entry name" value="Nop14"/>
    <property type="match status" value="1"/>
</dbReference>
<comment type="similarity">
    <text evidence="2">Belongs to the NOP14 family.</text>
</comment>
<name>V3ZZB3_LOTGI</name>
<comment type="function">
    <text evidence="6">Involved in nucleolar processing of pre-18S ribosomal RNA. Has a role in the nuclear export of 40S pre-ribosomal subunit to the cytoplasm.</text>
</comment>
<evidence type="ECO:0008006" key="10">
    <source>
        <dbReference type="Google" id="ProtNLM"/>
    </source>
</evidence>
<feature type="region of interest" description="Disordered" evidence="7">
    <location>
        <begin position="294"/>
        <end position="375"/>
    </location>
</feature>
<feature type="compositionally biased region" description="Acidic residues" evidence="7">
    <location>
        <begin position="343"/>
        <end position="375"/>
    </location>
</feature>
<dbReference type="GO" id="GO:0032040">
    <property type="term" value="C:small-subunit processome"/>
    <property type="evidence" value="ECO:0007669"/>
    <property type="project" value="InterPro"/>
</dbReference>
<feature type="compositionally biased region" description="Basic and acidic residues" evidence="7">
    <location>
        <begin position="306"/>
        <end position="322"/>
    </location>
</feature>
<keyword evidence="3" id="KW-0690">Ribosome biogenesis</keyword>
<evidence type="ECO:0000256" key="7">
    <source>
        <dbReference type="SAM" id="MobiDB-lite"/>
    </source>
</evidence>
<keyword evidence="9" id="KW-1185">Reference proteome</keyword>
<proteinExistence type="inferred from homology"/>
<dbReference type="AlphaFoldDB" id="V3ZZB3"/>
<dbReference type="PANTHER" id="PTHR23183:SF0">
    <property type="entry name" value="NUCLEOLAR PROTEIN 14"/>
    <property type="match status" value="1"/>
</dbReference>
<comment type="subcellular location">
    <subcellularLocation>
        <location evidence="1">Nucleus</location>
        <location evidence="1">Nucleolus</location>
    </subcellularLocation>
</comment>
<evidence type="ECO:0000256" key="1">
    <source>
        <dbReference type="ARBA" id="ARBA00004604"/>
    </source>
</evidence>
<sequence>MAKKKRNLSDRTRGKRKDHGKVKRTNPFEVKINKQKHHVLGKKRTKSEHGLPGVSRSKAMKNRTTTLLKEYEDRIKVNKVIDKRIGEKDQTISLEEKMLKRYALERKHEDKKGNIFSLNEEEDLTHYGQSLSNIEKFDNPEISDDEEDDDDLKRLRAKIVAEEHFGGFLTKKSDEETEKSFKEKMEEVVALSKKYKFERQSDKNERIEMTEQADKEYKELLPLLAGITKNKLPNEKEEEPRKKVDDYDIAVRSLQFEARGKATDRLKTDEEIAKEEKERLEKLEADRLRRMKGIIDDGGPQITHVSADDLHDGFNLNEDKKDKQRAKQSVHFKDGKLAGGDDILGDGEEEDIDEDEDDEEGSDNEDNEDEDQEDGEEIIETAKKELPYTFPAPKSYDDWLNTVNGLNTADQVVVIDRIQKLYHLSLGPGNKEKLETFQGILVQYFGDLALQDPPELALMNKLVQPIFNLTKISPDKAGEVFQQEIMSRQEEFRQITERKHGRGLFLGIDTLLMLKLISVIFPTSDFQHKVTTPSLMFMAQMLAQTPVNNERDIVYGLFLCNLCLEYVSCSKRFIPEVISYLHGILFLAANKNPKKLERVFPPFKPVGDNINMLNINSTDLSKLKPGQLDFVHILANIATIKSLKQNDIRLNMISTTIELLIKYSELYDQLPSYSEIFHPIVTMISKLPSKSYPTLLQEKISQLESSIENKSSKPKKPLQVQKNKPIPLKMFEPQVDEKWTGKRKKCGGTKEFQDTQKLLHKHKRELKGAVRDIRRDSQFLARHQLKETLEKDAERKRKVKALYSSLANQEGEVRALKKVKKK</sequence>
<dbReference type="InterPro" id="IPR007276">
    <property type="entry name" value="Nop14"/>
</dbReference>
<evidence type="ECO:0000256" key="2">
    <source>
        <dbReference type="ARBA" id="ARBA00007466"/>
    </source>
</evidence>
<dbReference type="PANTHER" id="PTHR23183">
    <property type="entry name" value="NOP14"/>
    <property type="match status" value="1"/>
</dbReference>
<feature type="compositionally biased region" description="Basic residues" evidence="7">
    <location>
        <begin position="13"/>
        <end position="24"/>
    </location>
</feature>
<keyword evidence="4" id="KW-0698">rRNA processing</keyword>
<keyword evidence="5" id="KW-0539">Nucleus</keyword>
<organism evidence="8 9">
    <name type="scientific">Lottia gigantea</name>
    <name type="common">Giant owl limpet</name>
    <dbReference type="NCBI Taxonomy" id="225164"/>
    <lineage>
        <taxon>Eukaryota</taxon>
        <taxon>Metazoa</taxon>
        <taxon>Spiralia</taxon>
        <taxon>Lophotrochozoa</taxon>
        <taxon>Mollusca</taxon>
        <taxon>Gastropoda</taxon>
        <taxon>Patellogastropoda</taxon>
        <taxon>Lottioidea</taxon>
        <taxon>Lottiidae</taxon>
        <taxon>Lottia</taxon>
    </lineage>
</organism>
<dbReference type="EMBL" id="KB201362">
    <property type="protein sequence ID" value="ESO96868.1"/>
    <property type="molecule type" value="Genomic_DNA"/>
</dbReference>
<dbReference type="RefSeq" id="XP_009052365.1">
    <property type="nucleotide sequence ID" value="XM_009054117.1"/>
</dbReference>
<dbReference type="GO" id="GO:0030490">
    <property type="term" value="P:maturation of SSU-rRNA"/>
    <property type="evidence" value="ECO:0007669"/>
    <property type="project" value="TreeGrafter"/>
</dbReference>
<dbReference type="GeneID" id="20231210"/>
<dbReference type="KEGG" id="lgi:LOTGIDRAFT_115358"/>
<dbReference type="GO" id="GO:0030692">
    <property type="term" value="C:Noc4p-Nop14p complex"/>
    <property type="evidence" value="ECO:0007669"/>
    <property type="project" value="TreeGrafter"/>
</dbReference>
<dbReference type="OMA" id="KSCWPSL"/>
<dbReference type="Proteomes" id="UP000030746">
    <property type="component" value="Unassembled WGS sequence"/>
</dbReference>
<evidence type="ECO:0000313" key="9">
    <source>
        <dbReference type="Proteomes" id="UP000030746"/>
    </source>
</evidence>
<reference evidence="8 9" key="1">
    <citation type="journal article" date="2013" name="Nature">
        <title>Insights into bilaterian evolution from three spiralian genomes.</title>
        <authorList>
            <person name="Simakov O."/>
            <person name="Marletaz F."/>
            <person name="Cho S.J."/>
            <person name="Edsinger-Gonzales E."/>
            <person name="Havlak P."/>
            <person name="Hellsten U."/>
            <person name="Kuo D.H."/>
            <person name="Larsson T."/>
            <person name="Lv J."/>
            <person name="Arendt D."/>
            <person name="Savage R."/>
            <person name="Osoegawa K."/>
            <person name="de Jong P."/>
            <person name="Grimwood J."/>
            <person name="Chapman J.A."/>
            <person name="Shapiro H."/>
            <person name="Aerts A."/>
            <person name="Otillar R.P."/>
            <person name="Terry A.Y."/>
            <person name="Boore J.L."/>
            <person name="Grigoriev I.V."/>
            <person name="Lindberg D.R."/>
            <person name="Seaver E.C."/>
            <person name="Weisblat D.A."/>
            <person name="Putnam N.H."/>
            <person name="Rokhsar D.S."/>
        </authorList>
    </citation>
    <scope>NUCLEOTIDE SEQUENCE [LARGE SCALE GENOMIC DNA]</scope>
</reference>